<feature type="transmembrane region" description="Helical" evidence="2">
    <location>
        <begin position="85"/>
        <end position="106"/>
    </location>
</feature>
<gene>
    <name evidence="3" type="ORF">SEMRO_338_G120870.1</name>
</gene>
<keyword evidence="2" id="KW-0812">Transmembrane</keyword>
<feature type="transmembrane region" description="Helical" evidence="2">
    <location>
        <begin position="6"/>
        <end position="29"/>
    </location>
</feature>
<dbReference type="Proteomes" id="UP001153069">
    <property type="component" value="Unassembled WGS sequence"/>
</dbReference>
<accession>A0A9N8HBH3</accession>
<name>A0A9N8HBH3_9STRA</name>
<keyword evidence="2" id="KW-0472">Membrane</keyword>
<proteinExistence type="predicted"/>
<evidence type="ECO:0000256" key="1">
    <source>
        <dbReference type="SAM" id="MobiDB-lite"/>
    </source>
</evidence>
<feature type="transmembrane region" description="Helical" evidence="2">
    <location>
        <begin position="112"/>
        <end position="133"/>
    </location>
</feature>
<dbReference type="AlphaFoldDB" id="A0A9N8HBH3"/>
<evidence type="ECO:0000313" key="4">
    <source>
        <dbReference type="Proteomes" id="UP001153069"/>
    </source>
</evidence>
<keyword evidence="2" id="KW-1133">Transmembrane helix</keyword>
<feature type="transmembrane region" description="Helical" evidence="2">
    <location>
        <begin position="145"/>
        <end position="171"/>
    </location>
</feature>
<keyword evidence="4" id="KW-1185">Reference proteome</keyword>
<protein>
    <submittedName>
        <fullName evidence="3">Uncharacterized protein</fullName>
    </submittedName>
</protein>
<dbReference type="EMBL" id="CAICTM010000337">
    <property type="protein sequence ID" value="CAB9508226.1"/>
    <property type="molecule type" value="Genomic_DNA"/>
</dbReference>
<feature type="region of interest" description="Disordered" evidence="1">
    <location>
        <begin position="178"/>
        <end position="199"/>
    </location>
</feature>
<organism evidence="3 4">
    <name type="scientific">Seminavis robusta</name>
    <dbReference type="NCBI Taxonomy" id="568900"/>
    <lineage>
        <taxon>Eukaryota</taxon>
        <taxon>Sar</taxon>
        <taxon>Stramenopiles</taxon>
        <taxon>Ochrophyta</taxon>
        <taxon>Bacillariophyta</taxon>
        <taxon>Bacillariophyceae</taxon>
        <taxon>Bacillariophycidae</taxon>
        <taxon>Naviculales</taxon>
        <taxon>Naviculaceae</taxon>
        <taxon>Seminavis</taxon>
    </lineage>
</organism>
<evidence type="ECO:0000256" key="2">
    <source>
        <dbReference type="SAM" id="Phobius"/>
    </source>
</evidence>
<comment type="caution">
    <text evidence="3">The sequence shown here is derived from an EMBL/GenBank/DDBJ whole genome shotgun (WGS) entry which is preliminary data.</text>
</comment>
<sequence>MPCFPYGRQVLFPATLSLCASAFLGYAIFDCNFVEIFNENVGGISVGFWQTADELNGNLDNHHKCVAWTDAQASTFDDSWNFGRYGGALAFALSLLANASLLMTLFTRLPPALETMLCFLHFLAGILASLLLLSLKSKMCTEFECWLDVGGVLCITASGLFLFCGCVTMSVGHPLADEGGDDKSVDPTEPDGEDLDNMV</sequence>
<reference evidence="3" key="1">
    <citation type="submission" date="2020-06" db="EMBL/GenBank/DDBJ databases">
        <authorList>
            <consortium name="Plant Systems Biology data submission"/>
        </authorList>
    </citation>
    <scope>NUCLEOTIDE SEQUENCE</scope>
    <source>
        <strain evidence="3">D6</strain>
    </source>
</reference>
<feature type="compositionally biased region" description="Acidic residues" evidence="1">
    <location>
        <begin position="188"/>
        <end position="199"/>
    </location>
</feature>
<evidence type="ECO:0000313" key="3">
    <source>
        <dbReference type="EMBL" id="CAB9508226.1"/>
    </source>
</evidence>